<dbReference type="InterPro" id="IPR032675">
    <property type="entry name" value="LRR_dom_sf"/>
</dbReference>
<reference evidence="8" key="1">
    <citation type="submission" date="2019-03" db="EMBL/GenBank/DDBJ databases">
        <title>WGS assembly of Setaria viridis.</title>
        <authorList>
            <person name="Huang P."/>
            <person name="Jenkins J."/>
            <person name="Grimwood J."/>
            <person name="Barry K."/>
            <person name="Healey A."/>
            <person name="Mamidi S."/>
            <person name="Sreedasyam A."/>
            <person name="Shu S."/>
            <person name="Feldman M."/>
            <person name="Wu J."/>
            <person name="Yu Y."/>
            <person name="Chen C."/>
            <person name="Johnson J."/>
            <person name="Rokhsar D."/>
            <person name="Baxter I."/>
            <person name="Schmutz J."/>
            <person name="Brutnell T."/>
            <person name="Kellogg E."/>
        </authorList>
    </citation>
    <scope>NUCLEOTIDE SEQUENCE [LARGE SCALE GENOMIC DNA]</scope>
</reference>
<dbReference type="SUPFAM" id="SSF52540">
    <property type="entry name" value="P-loop containing nucleoside triphosphate hydrolases"/>
    <property type="match status" value="1"/>
</dbReference>
<dbReference type="Pfam" id="PF25019">
    <property type="entry name" value="LRR_R13L1-DRL21"/>
    <property type="match status" value="1"/>
</dbReference>
<feature type="region of interest" description="Disordered" evidence="4">
    <location>
        <begin position="189"/>
        <end position="209"/>
    </location>
</feature>
<evidence type="ECO:0000256" key="1">
    <source>
        <dbReference type="ARBA" id="ARBA00022614"/>
    </source>
</evidence>
<dbReference type="InterPro" id="IPR056789">
    <property type="entry name" value="LRR_R13L1-DRL21"/>
</dbReference>
<evidence type="ECO:0000259" key="5">
    <source>
        <dbReference type="Pfam" id="PF00931"/>
    </source>
</evidence>
<keyword evidence="3" id="KW-0611">Plant defense</keyword>
<evidence type="ECO:0000256" key="4">
    <source>
        <dbReference type="SAM" id="MobiDB-lite"/>
    </source>
</evidence>
<gene>
    <name evidence="8" type="ORF">SEVIR_2G173500v2</name>
</gene>
<evidence type="ECO:0000313" key="8">
    <source>
        <dbReference type="EMBL" id="TKW32534.1"/>
    </source>
</evidence>
<dbReference type="InterPro" id="IPR006553">
    <property type="entry name" value="Leu-rich_rpt_Cys-con_subtyp"/>
</dbReference>
<dbReference type="InterPro" id="IPR058922">
    <property type="entry name" value="WHD_DRP"/>
</dbReference>
<dbReference type="Pfam" id="PF23559">
    <property type="entry name" value="WHD_DRP"/>
    <property type="match status" value="1"/>
</dbReference>
<dbReference type="FunFam" id="1.10.10.10:FF:000322">
    <property type="entry name" value="Probable disease resistance protein At1g63360"/>
    <property type="match status" value="1"/>
</dbReference>
<evidence type="ECO:0000256" key="2">
    <source>
        <dbReference type="ARBA" id="ARBA00022737"/>
    </source>
</evidence>
<keyword evidence="2" id="KW-0677">Repeat</keyword>
<name>A0A4U6VUC5_SETVI</name>
<dbReference type="SUPFAM" id="SSF52058">
    <property type="entry name" value="L domain-like"/>
    <property type="match status" value="2"/>
</dbReference>
<dbReference type="InterPro" id="IPR042197">
    <property type="entry name" value="Apaf_helical"/>
</dbReference>
<dbReference type="Proteomes" id="UP000298652">
    <property type="component" value="Chromosome 2"/>
</dbReference>
<keyword evidence="1" id="KW-0433">Leucine-rich repeat</keyword>
<evidence type="ECO:0000259" key="7">
    <source>
        <dbReference type="Pfam" id="PF25019"/>
    </source>
</evidence>
<accession>A0A4U6VUC5</accession>
<dbReference type="Pfam" id="PF00931">
    <property type="entry name" value="NB-ARC"/>
    <property type="match status" value="1"/>
</dbReference>
<dbReference type="Gene3D" id="1.10.10.10">
    <property type="entry name" value="Winged helix-like DNA-binding domain superfamily/Winged helix DNA-binding domain"/>
    <property type="match status" value="1"/>
</dbReference>
<dbReference type="Gene3D" id="3.80.10.10">
    <property type="entry name" value="Ribonuclease Inhibitor"/>
    <property type="match status" value="4"/>
</dbReference>
<feature type="domain" description="Disease resistance protein winged helix" evidence="6">
    <location>
        <begin position="612"/>
        <end position="682"/>
    </location>
</feature>
<dbReference type="PANTHER" id="PTHR36766">
    <property type="entry name" value="PLANT BROAD-SPECTRUM MILDEW RESISTANCE PROTEIN RPW8"/>
    <property type="match status" value="1"/>
</dbReference>
<keyword evidence="9" id="KW-1185">Reference proteome</keyword>
<dbReference type="GO" id="GO:0002758">
    <property type="term" value="P:innate immune response-activating signaling pathway"/>
    <property type="evidence" value="ECO:0007669"/>
    <property type="project" value="UniProtKB-ARBA"/>
</dbReference>
<sequence>MELLYAEGMLNNARDRGRGSGPDIQNPALSELLQKLRGLAYRADDVLDELEYFRIQDELDGTYHAADEHGGGCLHNNALNARHIARNIRKMLGFSNGSGGSATRDEPEDEDTRGVSCGAWPCLDPKTPDDDNDEQQEDASRGVLCRAVWPCGRASSKPPMPPADRGDQEVASGCMSRLATAATAKIPGFSKCSRGSADHSQSHEEKEDASRGVLCGAVWPCARASSTPPPNQDQEAHDGCMDSLISGVRGTINTVGKHLPSYSVSQAQNADHSNVASTTGGRSLSSIETPKLKFDRVEMSRKMQEIVEQLKPLCAKVSSILNLEFLAANCRASQRMATIRPITTSEPIEPQRNAREEETSNIIRDITKGEYCDKDLTVLPIVGPGGIGKTTLTQYIYSDEDLKNHFEVKLWVCVSVSFSMHRLIQEIADKLPNDKKDSADKKIEEQLKSKRFLLVLDDMWDCSNEDEWKRFLVPFRKGQTKGSVILVTTRFPAVAQIVKTTDQWIDLNGLDNKEFEKFFFACVFGDKQKTKCHSELVDIGYKIVKKLKGSPLAAKTVGRLLRNHLDKDHWTRVLESKEWESQNGDHDIMPALKLSFDYLPFHLQQCFIYCALFPEDYKFGKQELIHLWIGLDVLHSRGENKSIEVIGLNYLTELVNHGLFKREEDAYGNTYYIIHDLLHELARKVSADECLSICSSNNLRSLQIPQSIRHLSINIDESSVKDRKTFEICKEDFSVLGKKLKFENLHSLMLFGEHQGSFVKTFRGLFSKAKAIRVIFISGENHSVEDLLHNFSNLVHLRYLRIAGSLRYLLEGSQTPKDISRFYHLRVVDIKECRSSYDLPRHMGNLLKLRHFLVPDDGMHASIFEVGRLKSLQELRRFKVRKESKGFELTQMGHLLELCGSLSIDSLENVEGREEVDEAKLMQKKHLQELILIWNDTQSNKDGRAREEQVLEGLKPHSNLVKLSIRGHGGRTCPSWLGVNLSVENLESLFLNGVAWKVFPPIGEFQLVNGAAEEISSNIPGQHFKNLKRIELVNLARLQRWVVGSSGQLLSHLEELTIRDCPQLVELPFSNSTCSEQEQKTTFPRLQKLVIYSCPKLVSLPPVPWSSSLRSVHIYRVGLDFESVSYRKDQRELDIRGKGHAQDMTASFWTVLDFDKLTGLDKLSIGLCPLLPLDGLQKLSSTIKFLHLSQCNMFSGKELGQMLSCMPQLSGLDIYGCKKITGLGVVEQLEEGKEEIATDGLLLLPPQLQRLEIWSCPELSLRPDSPHGGEKGGGLQGLAFLVSLRVWECPKFLASYLPWPSSSCFPFPTSLQSLDLDGMETLAPLSNLASLTELSIAQCGDLGGVDLGHLLANGCLRELSVDETPNFFSIECSEEPLELEMLQLQSLETDDVASVLAAPICRLLSSSLTSLSIRMRDMERFTKEQDEALQLLTSLQRLELSDCDKLQCLPAGLQKLANLETLVIPGTPAIIHSLHRGSLPDSLQVLEISGGELSISECSAIRSLPKESLPNSLQKLWIYNCPAIRALPKGGLPSSLQVLDVRYGNSEDLRRQCRKLIGTVPVVRA</sequence>
<dbReference type="Gene3D" id="1.10.8.430">
    <property type="entry name" value="Helical domain of apoptotic protease-activating factors"/>
    <property type="match status" value="1"/>
</dbReference>
<dbReference type="Gramene" id="TKW32534">
    <property type="protein sequence ID" value="TKW32534"/>
    <property type="gene ID" value="SEVIR_2G173500v2"/>
</dbReference>
<evidence type="ECO:0000256" key="3">
    <source>
        <dbReference type="ARBA" id="ARBA00022821"/>
    </source>
</evidence>
<evidence type="ECO:0000259" key="6">
    <source>
        <dbReference type="Pfam" id="PF23559"/>
    </source>
</evidence>
<dbReference type="GO" id="GO:0042742">
    <property type="term" value="P:defense response to bacterium"/>
    <property type="evidence" value="ECO:0007669"/>
    <property type="project" value="UniProtKB-ARBA"/>
</dbReference>
<dbReference type="InterPro" id="IPR027417">
    <property type="entry name" value="P-loop_NTPase"/>
</dbReference>
<dbReference type="PRINTS" id="PR00364">
    <property type="entry name" value="DISEASERSIST"/>
</dbReference>
<dbReference type="InterPro" id="IPR002182">
    <property type="entry name" value="NB-ARC"/>
</dbReference>
<feature type="region of interest" description="Disordered" evidence="4">
    <location>
        <begin position="96"/>
        <end position="139"/>
    </location>
</feature>
<dbReference type="SMART" id="SM00367">
    <property type="entry name" value="LRR_CC"/>
    <property type="match status" value="4"/>
</dbReference>
<feature type="domain" description="NB-ARC" evidence="5">
    <location>
        <begin position="373"/>
        <end position="526"/>
    </location>
</feature>
<organism evidence="8 9">
    <name type="scientific">Setaria viridis</name>
    <name type="common">Green bristlegrass</name>
    <name type="synonym">Setaria italica subsp. viridis</name>
    <dbReference type="NCBI Taxonomy" id="4556"/>
    <lineage>
        <taxon>Eukaryota</taxon>
        <taxon>Viridiplantae</taxon>
        <taxon>Streptophyta</taxon>
        <taxon>Embryophyta</taxon>
        <taxon>Tracheophyta</taxon>
        <taxon>Spermatophyta</taxon>
        <taxon>Magnoliopsida</taxon>
        <taxon>Liliopsida</taxon>
        <taxon>Poales</taxon>
        <taxon>Poaceae</taxon>
        <taxon>PACMAD clade</taxon>
        <taxon>Panicoideae</taxon>
        <taxon>Panicodae</taxon>
        <taxon>Paniceae</taxon>
        <taxon>Cenchrinae</taxon>
        <taxon>Setaria</taxon>
    </lineage>
</organism>
<dbReference type="GO" id="GO:0043531">
    <property type="term" value="F:ADP binding"/>
    <property type="evidence" value="ECO:0007669"/>
    <property type="project" value="InterPro"/>
</dbReference>
<protein>
    <submittedName>
        <fullName evidence="8">Uncharacterized protein</fullName>
    </submittedName>
</protein>
<dbReference type="EMBL" id="CM016553">
    <property type="protein sequence ID" value="TKW32534.1"/>
    <property type="molecule type" value="Genomic_DNA"/>
</dbReference>
<dbReference type="Gene3D" id="3.40.50.300">
    <property type="entry name" value="P-loop containing nucleotide triphosphate hydrolases"/>
    <property type="match status" value="1"/>
</dbReference>
<dbReference type="OMA" id="LLYAEGM"/>
<dbReference type="GO" id="GO:0009626">
    <property type="term" value="P:plant-type hypersensitive response"/>
    <property type="evidence" value="ECO:0007669"/>
    <property type="project" value="UniProtKB-ARBA"/>
</dbReference>
<feature type="compositionally biased region" description="Basic and acidic residues" evidence="4">
    <location>
        <begin position="196"/>
        <end position="209"/>
    </location>
</feature>
<feature type="domain" description="R13L1/DRL21-like LRR repeat region" evidence="7">
    <location>
        <begin position="889"/>
        <end position="1006"/>
    </location>
</feature>
<proteinExistence type="predicted"/>
<dbReference type="InterPro" id="IPR036388">
    <property type="entry name" value="WH-like_DNA-bd_sf"/>
</dbReference>
<evidence type="ECO:0000313" key="9">
    <source>
        <dbReference type="Proteomes" id="UP000298652"/>
    </source>
</evidence>
<dbReference type="PANTHER" id="PTHR36766:SF70">
    <property type="entry name" value="DISEASE RESISTANCE PROTEIN RGA4"/>
    <property type="match status" value="1"/>
</dbReference>